<evidence type="ECO:0000313" key="3">
    <source>
        <dbReference type="Proteomes" id="UP000552883"/>
    </source>
</evidence>
<dbReference type="AlphaFoldDB" id="A0A840XGR8"/>
<feature type="transmembrane region" description="Helical" evidence="1">
    <location>
        <begin position="641"/>
        <end position="662"/>
    </location>
</feature>
<keyword evidence="3" id="KW-1185">Reference proteome</keyword>
<reference evidence="2 3" key="1">
    <citation type="submission" date="2020-08" db="EMBL/GenBank/DDBJ databases">
        <title>Sequencing the genomes of 1000 actinobacteria strains.</title>
        <authorList>
            <person name="Klenk H.-P."/>
        </authorList>
    </citation>
    <scope>NUCLEOTIDE SEQUENCE [LARGE SCALE GENOMIC DNA]</scope>
    <source>
        <strain evidence="2 3">DSM 23889</strain>
    </source>
</reference>
<keyword evidence="1" id="KW-1133">Transmembrane helix</keyword>
<keyword evidence="1" id="KW-0812">Transmembrane</keyword>
<protein>
    <submittedName>
        <fullName evidence="2">Uncharacterized protein</fullName>
    </submittedName>
</protein>
<dbReference type="EMBL" id="JACHBS010000001">
    <property type="protein sequence ID" value="MBB5617692.1"/>
    <property type="molecule type" value="Genomic_DNA"/>
</dbReference>
<evidence type="ECO:0000256" key="1">
    <source>
        <dbReference type="SAM" id="Phobius"/>
    </source>
</evidence>
<dbReference type="Proteomes" id="UP000552883">
    <property type="component" value="Unassembled WGS sequence"/>
</dbReference>
<name>A0A840XGR8_9MICO</name>
<keyword evidence="1" id="KW-0472">Membrane</keyword>
<evidence type="ECO:0000313" key="2">
    <source>
        <dbReference type="EMBL" id="MBB5617692.1"/>
    </source>
</evidence>
<feature type="transmembrane region" description="Helical" evidence="1">
    <location>
        <begin position="669"/>
        <end position="688"/>
    </location>
</feature>
<proteinExistence type="predicted"/>
<gene>
    <name evidence="2" type="ORF">BJ959_001188</name>
</gene>
<accession>A0A840XGR8</accession>
<comment type="caution">
    <text evidence="2">The sequence shown here is derived from an EMBL/GenBank/DDBJ whole genome shotgun (WGS) entry which is preliminary data.</text>
</comment>
<organism evidence="2 3">
    <name type="scientific">Microcella frigidaquae</name>
    <dbReference type="NCBI Taxonomy" id="424758"/>
    <lineage>
        <taxon>Bacteria</taxon>
        <taxon>Bacillati</taxon>
        <taxon>Actinomycetota</taxon>
        <taxon>Actinomycetes</taxon>
        <taxon>Micrococcales</taxon>
        <taxon>Microbacteriaceae</taxon>
        <taxon>Microcella</taxon>
    </lineage>
</organism>
<sequence>MRIAVFTDGLENTRQYHADNGAAITDAAEGLTIGGRPVHVDVLADSMGASVLGRLDETDYAAAVFASNALRHPESDIVTAVRESATEVGRFLSGGRGIVFLHQYREGPIGLRLPNGAWPALRFRSRQPLTPLLDPGRPDHAVLNFPHRIEPDAITSSSEGQLASVLSWMRIESDSAEGFEPLITSAAGDWLVAQSKEVFPWRVALSAIPLDWHRSMPLLRNLLRYAAVGAPQVALWAHGERPSASRYVSPSIRSLPGSVTVAARAEEESLREWLLRREMLHIFEESAAMVTTVGQCTDGGAGFRGIALSFDRGPHATISSISGLAGDSRPELARRFFESLAAISDRAIQQREPYPRRNVITAISYFHREFPTPGLSLSAREFAPGLLAPEEHFFEGMTVTSVLASVQTIIAFNGSDDLRRQAQKELERLADDSAASRFAAFCLSASSGAGEEIPLSAIVGKEDLTSAEAIRVLDWLGFATHIQGLSISTDEAGAVVHRLLSAAESAERNGIWMSLEGSANVVMGVSAALDGRDSQALYPRIGRAVTVLRSHIDGSRVEEGRSVDARVFLALATVESRLPSVLNRLAQELPRSVESRTGETRTGSTIEQSQLANRNVELRNRLRSIEAELQERTPLVRLGTLFAWLLFAAVLTGGVFLAWWTISILPGELAFLSAAVAGGWVYILTGGLRVMDTLHILPNVIGRPLRALPLLGKRSA</sequence>
<dbReference type="RefSeq" id="WP_183321906.1">
    <property type="nucleotide sequence ID" value="NZ_JACHBS010000001.1"/>
</dbReference>